<dbReference type="EMBL" id="BMGS01000002">
    <property type="protein sequence ID" value="GGG35800.1"/>
    <property type="molecule type" value="Genomic_DNA"/>
</dbReference>
<gene>
    <name evidence="1" type="ORF">GCM10011378_10080</name>
</gene>
<name>A0ABQ1WKS5_9BACT</name>
<proteinExistence type="predicted"/>
<dbReference type="RefSeq" id="WP_188556715.1">
    <property type="nucleotide sequence ID" value="NZ_BMGS01000002.1"/>
</dbReference>
<dbReference type="Proteomes" id="UP000601361">
    <property type="component" value="Unassembled WGS sequence"/>
</dbReference>
<evidence type="ECO:0000313" key="2">
    <source>
        <dbReference type="Proteomes" id="UP000601361"/>
    </source>
</evidence>
<sequence length="209" mass="23977">MMTQFAQLYPYGLIRYTQTSFLELVTDTEVHRIDFVGKLTWRLQRGTHGPLSFHHDHPMLSALHIPLTTLMARATPDSLPQAPALLHAIRQELYTHQDKWYDFYANSWTRCWQHLSHYNIRPDLTRTGGIILNQVPIPIAQAVAAICSRYDVDIYYLPPPELASPPPPASPFELLLIGQNYVIAREFIVSTLYGNPSAKLPPRFLKKSR</sequence>
<protein>
    <recommendedName>
        <fullName evidence="3">WbqC-like protein</fullName>
    </recommendedName>
</protein>
<evidence type="ECO:0008006" key="3">
    <source>
        <dbReference type="Google" id="ProtNLM"/>
    </source>
</evidence>
<accession>A0ABQ1WKS5</accession>
<comment type="caution">
    <text evidence="1">The sequence shown here is derived from an EMBL/GenBank/DDBJ whole genome shotgun (WGS) entry which is preliminary data.</text>
</comment>
<organism evidence="1 2">
    <name type="scientific">Hymenobacter glacieicola</name>
    <dbReference type="NCBI Taxonomy" id="1562124"/>
    <lineage>
        <taxon>Bacteria</taxon>
        <taxon>Pseudomonadati</taxon>
        <taxon>Bacteroidota</taxon>
        <taxon>Cytophagia</taxon>
        <taxon>Cytophagales</taxon>
        <taxon>Hymenobacteraceae</taxon>
        <taxon>Hymenobacter</taxon>
    </lineage>
</organism>
<evidence type="ECO:0000313" key="1">
    <source>
        <dbReference type="EMBL" id="GGG35800.1"/>
    </source>
</evidence>
<reference evidence="2" key="1">
    <citation type="journal article" date="2019" name="Int. J. Syst. Evol. Microbiol.">
        <title>The Global Catalogue of Microorganisms (GCM) 10K type strain sequencing project: providing services to taxonomists for standard genome sequencing and annotation.</title>
        <authorList>
            <consortium name="The Broad Institute Genomics Platform"/>
            <consortium name="The Broad Institute Genome Sequencing Center for Infectious Disease"/>
            <person name="Wu L."/>
            <person name="Ma J."/>
        </authorList>
    </citation>
    <scope>NUCLEOTIDE SEQUENCE [LARGE SCALE GENOMIC DNA]</scope>
    <source>
        <strain evidence="2">CGMCC 1.12990</strain>
    </source>
</reference>
<keyword evidence="2" id="KW-1185">Reference proteome</keyword>